<comment type="caution">
    <text evidence="11">The sequence shown here is derived from an EMBL/GenBank/DDBJ whole genome shotgun (WGS) entry which is preliminary data.</text>
</comment>
<dbReference type="STRING" id="1603886.GCA_001895165_01503"/>
<proteinExistence type="predicted"/>
<protein>
    <submittedName>
        <fullName evidence="11">ABC transporter ATP-binding protein</fullName>
    </submittedName>
</protein>
<dbReference type="InterPro" id="IPR003959">
    <property type="entry name" value="ATPase_AAA_core"/>
</dbReference>
<keyword evidence="12" id="KW-1185">Reference proteome</keyword>
<dbReference type="GO" id="GO:0006302">
    <property type="term" value="P:double-strand break repair"/>
    <property type="evidence" value="ECO:0007669"/>
    <property type="project" value="InterPro"/>
</dbReference>
<reference evidence="11 12" key="1">
    <citation type="journal article" date="2017" name="BMC Genomics">
        <title>Comparative genomic and phylogenomic analyses of the Bifidobacteriaceae family.</title>
        <authorList>
            <person name="Lugli G.A."/>
            <person name="Milani C."/>
            <person name="Turroni F."/>
            <person name="Duranti S."/>
            <person name="Mancabelli L."/>
            <person name="Mangifesta M."/>
            <person name="Ferrario C."/>
            <person name="Modesto M."/>
            <person name="Mattarelli P."/>
            <person name="Jiri K."/>
            <person name="van Sinderen D."/>
            <person name="Ventura M."/>
        </authorList>
    </citation>
    <scope>NUCLEOTIDE SEQUENCE [LARGE SCALE GENOMIC DNA]</scope>
    <source>
        <strain evidence="11 12">DSM 28807</strain>
    </source>
</reference>
<evidence type="ECO:0000256" key="7">
    <source>
        <dbReference type="ARBA" id="ARBA00023004"/>
    </source>
</evidence>
<dbReference type="PANTHER" id="PTHR42771">
    <property type="entry name" value="IRON(3+)-HYDROXAMATE IMPORT ATP-BINDING PROTEIN FHUC"/>
    <property type="match status" value="1"/>
</dbReference>
<evidence type="ECO:0000256" key="3">
    <source>
        <dbReference type="ARBA" id="ARBA00022475"/>
    </source>
</evidence>
<evidence type="ECO:0000256" key="2">
    <source>
        <dbReference type="ARBA" id="ARBA00022448"/>
    </source>
</evidence>
<evidence type="ECO:0000313" key="11">
    <source>
        <dbReference type="EMBL" id="OZG59931.1"/>
    </source>
</evidence>
<keyword evidence="7" id="KW-0408">Iron</keyword>
<evidence type="ECO:0000256" key="8">
    <source>
        <dbReference type="ARBA" id="ARBA00023065"/>
    </source>
</evidence>
<gene>
    <name evidence="11" type="ORF">BLEM_2106</name>
</gene>
<evidence type="ECO:0000256" key="5">
    <source>
        <dbReference type="ARBA" id="ARBA00022741"/>
    </source>
</evidence>
<dbReference type="GO" id="GO:0005524">
    <property type="term" value="F:ATP binding"/>
    <property type="evidence" value="ECO:0007669"/>
    <property type="project" value="UniProtKB-KW"/>
</dbReference>
<dbReference type="Pfam" id="PF13304">
    <property type="entry name" value="AAA_21"/>
    <property type="match status" value="1"/>
</dbReference>
<evidence type="ECO:0000256" key="4">
    <source>
        <dbReference type="ARBA" id="ARBA00022496"/>
    </source>
</evidence>
<dbReference type="RefSeq" id="WP_083570236.1">
    <property type="nucleotide sequence ID" value="NZ_BDIS01000019.1"/>
</dbReference>
<keyword evidence="2" id="KW-0813">Transport</keyword>
<keyword evidence="4" id="KW-0410">Iron transport</keyword>
<evidence type="ECO:0000313" key="12">
    <source>
        <dbReference type="Proteomes" id="UP000216352"/>
    </source>
</evidence>
<evidence type="ECO:0000259" key="10">
    <source>
        <dbReference type="PROSITE" id="PS50893"/>
    </source>
</evidence>
<dbReference type="SMART" id="SM00382">
    <property type="entry name" value="AAA"/>
    <property type="match status" value="1"/>
</dbReference>
<keyword evidence="9" id="KW-0472">Membrane</keyword>
<keyword evidence="8" id="KW-0406">Ion transport</keyword>
<organism evidence="11 12">
    <name type="scientific">Bifidobacterium lemurum</name>
    <dbReference type="NCBI Taxonomy" id="1603886"/>
    <lineage>
        <taxon>Bacteria</taxon>
        <taxon>Bacillati</taxon>
        <taxon>Actinomycetota</taxon>
        <taxon>Actinomycetes</taxon>
        <taxon>Bifidobacteriales</taxon>
        <taxon>Bifidobacteriaceae</taxon>
        <taxon>Bifidobacterium</taxon>
    </lineage>
</organism>
<dbReference type="PROSITE" id="PS50893">
    <property type="entry name" value="ABC_TRANSPORTER_2"/>
    <property type="match status" value="1"/>
</dbReference>
<dbReference type="GO" id="GO:0006826">
    <property type="term" value="P:iron ion transport"/>
    <property type="evidence" value="ECO:0007669"/>
    <property type="project" value="UniProtKB-KW"/>
</dbReference>
<dbReference type="Proteomes" id="UP000216352">
    <property type="component" value="Unassembled WGS sequence"/>
</dbReference>
<dbReference type="GO" id="GO:0005886">
    <property type="term" value="C:plasma membrane"/>
    <property type="evidence" value="ECO:0007669"/>
    <property type="project" value="UniProtKB-SubCell"/>
</dbReference>
<keyword evidence="5" id="KW-0547">Nucleotide-binding</keyword>
<evidence type="ECO:0000256" key="1">
    <source>
        <dbReference type="ARBA" id="ARBA00004202"/>
    </source>
</evidence>
<comment type="subcellular location">
    <subcellularLocation>
        <location evidence="1">Cell membrane</location>
        <topology evidence="1">Peripheral membrane protein</topology>
    </subcellularLocation>
</comment>
<evidence type="ECO:0000256" key="9">
    <source>
        <dbReference type="ARBA" id="ARBA00023136"/>
    </source>
</evidence>
<evidence type="ECO:0000256" key="6">
    <source>
        <dbReference type="ARBA" id="ARBA00022840"/>
    </source>
</evidence>
<accession>A0A261FL93</accession>
<dbReference type="InterPro" id="IPR003439">
    <property type="entry name" value="ABC_transporter-like_ATP-bd"/>
</dbReference>
<dbReference type="InterPro" id="IPR038729">
    <property type="entry name" value="Rad50/SbcC_AAA"/>
</dbReference>
<dbReference type="Pfam" id="PF13476">
    <property type="entry name" value="AAA_23"/>
    <property type="match status" value="1"/>
</dbReference>
<dbReference type="PANTHER" id="PTHR42771:SF2">
    <property type="entry name" value="IRON(3+)-HYDROXAMATE IMPORT ATP-BINDING PROTEIN FHUC"/>
    <property type="match status" value="1"/>
</dbReference>
<keyword evidence="3" id="KW-1003">Cell membrane</keyword>
<dbReference type="InterPro" id="IPR003593">
    <property type="entry name" value="AAA+_ATPase"/>
</dbReference>
<dbReference type="GO" id="GO:0016887">
    <property type="term" value="F:ATP hydrolysis activity"/>
    <property type="evidence" value="ECO:0007669"/>
    <property type="project" value="InterPro"/>
</dbReference>
<sequence>MGSPLFVRRVRIDWNALPDDSYVRGITALQDVDEVTFDAPVTFFVGENGSGKSTLLEAIALACGFNAEGGTRNYRFSTYDDVSELADAVLVERQRSLTQSSYFLRAESFFTMATKAREYAVGRSDARARLHEQSHGESFMSWIQSFSGPGLCVMDEPEAALSPQRQLSLLALLSELAQAGSQFIIATHSPVLLALPNATILSFDDGRMHPISYEDTESYRITDMIISRRESLLRHLIDEI</sequence>
<name>A0A261FL93_9BIFI</name>
<dbReference type="EMBL" id="MWWX01000019">
    <property type="protein sequence ID" value="OZG59931.1"/>
    <property type="molecule type" value="Genomic_DNA"/>
</dbReference>
<dbReference type="InterPro" id="IPR051535">
    <property type="entry name" value="Siderophore_ABC-ATPase"/>
</dbReference>
<keyword evidence="6 11" id="KW-0067">ATP-binding</keyword>
<dbReference type="OrthoDB" id="9784297at2"/>
<dbReference type="Gene3D" id="3.40.50.300">
    <property type="entry name" value="P-loop containing nucleotide triphosphate hydrolases"/>
    <property type="match status" value="2"/>
</dbReference>
<dbReference type="InterPro" id="IPR027417">
    <property type="entry name" value="P-loop_NTPase"/>
</dbReference>
<dbReference type="AlphaFoldDB" id="A0A261FL93"/>
<feature type="domain" description="ABC transporter" evidence="10">
    <location>
        <begin position="7"/>
        <end position="230"/>
    </location>
</feature>
<dbReference type="SUPFAM" id="SSF52540">
    <property type="entry name" value="P-loop containing nucleoside triphosphate hydrolases"/>
    <property type="match status" value="1"/>
</dbReference>